<dbReference type="OrthoDB" id="2406834at2759"/>
<proteinExistence type="predicted"/>
<gene>
    <name evidence="7" type="ORF">ASPGLDRAFT_82872</name>
</gene>
<sequence>MSRDEILSLLPPPNCCEYLVTEYFMRQCPLFHILHGPAFQAQYNTFMEDPHGVELSWLALLFSLCSMALHILEEDDDVVTAIWTRHGQPQPRDSSSLSYRLRMMAMVCLCQDDFLIRHQLHTLETLLILVYTINHYESVGRGWTLLGLASNIAITLRCHDANAEKAGLSPTEIERRRRCWAGVLMLHTNHAMSMGHIDMSFRLNISSVIPPPVNNADSKEHTILHSSREPSQMTMMGFKLRLFQLSSRICRQLSEHIDVTSLNVFDDEVAAEQKQWDAVFLLDGEPSILDTSSYAHWCILQLYAHQLFLLLHRPFCRGCDNSCFLPSSRIKCLTSGAALIDIHRKFLELPRLRAYRWYAYGMTGLYAIHGAVVLALCLFEGNTENWDTAPYLAIFIETIARVEKLRCHSSISAKAYPMLCQLKEILSLKPSQENTVESLDFVISFDEWLDAVQWLNPDSVNWDFWDSMPCCKLN</sequence>
<evidence type="ECO:0000256" key="5">
    <source>
        <dbReference type="SAM" id="Phobius"/>
    </source>
</evidence>
<accession>A0A1L9VI16</accession>
<evidence type="ECO:0000256" key="2">
    <source>
        <dbReference type="ARBA" id="ARBA00023015"/>
    </source>
</evidence>
<dbReference type="Proteomes" id="UP000184300">
    <property type="component" value="Unassembled WGS sequence"/>
</dbReference>
<evidence type="ECO:0000313" key="8">
    <source>
        <dbReference type="Proteomes" id="UP000184300"/>
    </source>
</evidence>
<keyword evidence="2" id="KW-0805">Transcription regulation</keyword>
<protein>
    <recommendedName>
        <fullName evidence="6">Xylanolytic transcriptional activator regulatory domain-containing protein</fullName>
    </recommendedName>
</protein>
<evidence type="ECO:0000259" key="6">
    <source>
        <dbReference type="Pfam" id="PF04082"/>
    </source>
</evidence>
<reference evidence="8" key="1">
    <citation type="journal article" date="2017" name="Genome Biol.">
        <title>Comparative genomics reveals high biological diversity and specific adaptations in the industrially and medically important fungal genus Aspergillus.</title>
        <authorList>
            <person name="de Vries R.P."/>
            <person name="Riley R."/>
            <person name="Wiebenga A."/>
            <person name="Aguilar-Osorio G."/>
            <person name="Amillis S."/>
            <person name="Uchima C.A."/>
            <person name="Anderluh G."/>
            <person name="Asadollahi M."/>
            <person name="Askin M."/>
            <person name="Barry K."/>
            <person name="Battaglia E."/>
            <person name="Bayram O."/>
            <person name="Benocci T."/>
            <person name="Braus-Stromeyer S.A."/>
            <person name="Caldana C."/>
            <person name="Canovas D."/>
            <person name="Cerqueira G.C."/>
            <person name="Chen F."/>
            <person name="Chen W."/>
            <person name="Choi C."/>
            <person name="Clum A."/>
            <person name="Dos Santos R.A."/>
            <person name="Damasio A.R."/>
            <person name="Diallinas G."/>
            <person name="Emri T."/>
            <person name="Fekete E."/>
            <person name="Flipphi M."/>
            <person name="Freyberg S."/>
            <person name="Gallo A."/>
            <person name="Gournas C."/>
            <person name="Habgood R."/>
            <person name="Hainaut M."/>
            <person name="Harispe M.L."/>
            <person name="Henrissat B."/>
            <person name="Hilden K.S."/>
            <person name="Hope R."/>
            <person name="Hossain A."/>
            <person name="Karabika E."/>
            <person name="Karaffa L."/>
            <person name="Karanyi Z."/>
            <person name="Krasevec N."/>
            <person name="Kuo A."/>
            <person name="Kusch H."/>
            <person name="LaButti K."/>
            <person name="Lagendijk E.L."/>
            <person name="Lapidus A."/>
            <person name="Levasseur A."/>
            <person name="Lindquist E."/>
            <person name="Lipzen A."/>
            <person name="Logrieco A.F."/>
            <person name="MacCabe A."/>
            <person name="Maekelae M.R."/>
            <person name="Malavazi I."/>
            <person name="Melin P."/>
            <person name="Meyer V."/>
            <person name="Mielnichuk N."/>
            <person name="Miskei M."/>
            <person name="Molnar A.P."/>
            <person name="Mule G."/>
            <person name="Ngan C.Y."/>
            <person name="Orejas M."/>
            <person name="Orosz E."/>
            <person name="Ouedraogo J.P."/>
            <person name="Overkamp K.M."/>
            <person name="Park H.-S."/>
            <person name="Perrone G."/>
            <person name="Piumi F."/>
            <person name="Punt P.J."/>
            <person name="Ram A.F."/>
            <person name="Ramon A."/>
            <person name="Rauscher S."/>
            <person name="Record E."/>
            <person name="Riano-Pachon D.M."/>
            <person name="Robert V."/>
            <person name="Roehrig J."/>
            <person name="Ruller R."/>
            <person name="Salamov A."/>
            <person name="Salih N.S."/>
            <person name="Samson R.A."/>
            <person name="Sandor E."/>
            <person name="Sanguinetti M."/>
            <person name="Schuetze T."/>
            <person name="Sepcic K."/>
            <person name="Shelest E."/>
            <person name="Sherlock G."/>
            <person name="Sophianopoulou V."/>
            <person name="Squina F.M."/>
            <person name="Sun H."/>
            <person name="Susca A."/>
            <person name="Todd R.B."/>
            <person name="Tsang A."/>
            <person name="Unkles S.E."/>
            <person name="van de Wiele N."/>
            <person name="van Rossen-Uffink D."/>
            <person name="Oliveira J.V."/>
            <person name="Vesth T.C."/>
            <person name="Visser J."/>
            <person name="Yu J.-H."/>
            <person name="Zhou M."/>
            <person name="Andersen M.R."/>
            <person name="Archer D.B."/>
            <person name="Baker S.E."/>
            <person name="Benoit I."/>
            <person name="Brakhage A.A."/>
            <person name="Braus G.H."/>
            <person name="Fischer R."/>
            <person name="Frisvad J.C."/>
            <person name="Goldman G.H."/>
            <person name="Houbraken J."/>
            <person name="Oakley B."/>
            <person name="Pocsi I."/>
            <person name="Scazzocchio C."/>
            <person name="Seiboth B."/>
            <person name="vanKuyk P.A."/>
            <person name="Wortman J."/>
            <person name="Dyer P.S."/>
            <person name="Grigoriev I.V."/>
        </authorList>
    </citation>
    <scope>NUCLEOTIDE SEQUENCE [LARGE SCALE GENOMIC DNA]</scope>
    <source>
        <strain evidence="8">CBS 516.65</strain>
    </source>
</reference>
<keyword evidence="4" id="KW-0539">Nucleus</keyword>
<dbReference type="AlphaFoldDB" id="A0A1L9VI16"/>
<keyword evidence="5" id="KW-0812">Transmembrane</keyword>
<dbReference type="EMBL" id="KV878899">
    <property type="protein sequence ID" value="OJJ83533.1"/>
    <property type="molecule type" value="Genomic_DNA"/>
</dbReference>
<dbReference type="GeneID" id="34466448"/>
<dbReference type="Pfam" id="PF04082">
    <property type="entry name" value="Fungal_trans"/>
    <property type="match status" value="1"/>
</dbReference>
<dbReference type="GO" id="GO:0006351">
    <property type="term" value="P:DNA-templated transcription"/>
    <property type="evidence" value="ECO:0007669"/>
    <property type="project" value="InterPro"/>
</dbReference>
<feature type="transmembrane region" description="Helical" evidence="5">
    <location>
        <begin position="357"/>
        <end position="379"/>
    </location>
</feature>
<evidence type="ECO:0000256" key="3">
    <source>
        <dbReference type="ARBA" id="ARBA00023163"/>
    </source>
</evidence>
<dbReference type="RefSeq" id="XP_022400231.1">
    <property type="nucleotide sequence ID" value="XM_022550188.1"/>
</dbReference>
<keyword evidence="5" id="KW-1133">Transmembrane helix</keyword>
<keyword evidence="5" id="KW-0472">Membrane</keyword>
<keyword evidence="3" id="KW-0804">Transcription</keyword>
<dbReference type="VEuPathDB" id="FungiDB:ASPGLDRAFT_82872"/>
<dbReference type="CDD" id="cd12148">
    <property type="entry name" value="fungal_TF_MHR"/>
    <property type="match status" value="1"/>
</dbReference>
<dbReference type="STRING" id="1160497.A0A1L9VI16"/>
<evidence type="ECO:0000256" key="1">
    <source>
        <dbReference type="ARBA" id="ARBA00004123"/>
    </source>
</evidence>
<dbReference type="PANTHER" id="PTHR31001">
    <property type="entry name" value="UNCHARACTERIZED TRANSCRIPTIONAL REGULATORY PROTEIN"/>
    <property type="match status" value="1"/>
</dbReference>
<evidence type="ECO:0000313" key="7">
    <source>
        <dbReference type="EMBL" id="OJJ83533.1"/>
    </source>
</evidence>
<comment type="subcellular location">
    <subcellularLocation>
        <location evidence="1">Nucleus</location>
    </subcellularLocation>
</comment>
<dbReference type="PANTHER" id="PTHR31001:SF40">
    <property type="entry name" value="ZN(II)2CYS6 TRANSCRIPTION FACTOR (EUROFUNG)"/>
    <property type="match status" value="1"/>
</dbReference>
<name>A0A1L9VI16_ASPGL</name>
<evidence type="ECO:0000256" key="4">
    <source>
        <dbReference type="ARBA" id="ARBA00023242"/>
    </source>
</evidence>
<dbReference type="InterPro" id="IPR050613">
    <property type="entry name" value="Sec_Metabolite_Reg"/>
</dbReference>
<dbReference type="InterPro" id="IPR007219">
    <property type="entry name" value="XnlR_reg_dom"/>
</dbReference>
<dbReference type="GO" id="GO:0005634">
    <property type="term" value="C:nucleus"/>
    <property type="evidence" value="ECO:0007669"/>
    <property type="project" value="UniProtKB-SubCell"/>
</dbReference>
<organism evidence="7 8">
    <name type="scientific">Aspergillus glaucus CBS 516.65</name>
    <dbReference type="NCBI Taxonomy" id="1160497"/>
    <lineage>
        <taxon>Eukaryota</taxon>
        <taxon>Fungi</taxon>
        <taxon>Dikarya</taxon>
        <taxon>Ascomycota</taxon>
        <taxon>Pezizomycotina</taxon>
        <taxon>Eurotiomycetes</taxon>
        <taxon>Eurotiomycetidae</taxon>
        <taxon>Eurotiales</taxon>
        <taxon>Aspergillaceae</taxon>
        <taxon>Aspergillus</taxon>
        <taxon>Aspergillus subgen. Aspergillus</taxon>
    </lineage>
</organism>
<dbReference type="GO" id="GO:0008270">
    <property type="term" value="F:zinc ion binding"/>
    <property type="evidence" value="ECO:0007669"/>
    <property type="project" value="InterPro"/>
</dbReference>
<dbReference type="GO" id="GO:0003677">
    <property type="term" value="F:DNA binding"/>
    <property type="evidence" value="ECO:0007669"/>
    <property type="project" value="InterPro"/>
</dbReference>
<feature type="domain" description="Xylanolytic transcriptional activator regulatory" evidence="6">
    <location>
        <begin position="22"/>
        <end position="253"/>
    </location>
</feature>
<keyword evidence="8" id="KW-1185">Reference proteome</keyword>